<gene>
    <name evidence="2" type="ORF">SAMN05216326_1339</name>
</gene>
<reference evidence="3" key="1">
    <citation type="submission" date="2016-10" db="EMBL/GenBank/DDBJ databases">
        <authorList>
            <person name="Varghese N."/>
            <person name="Submissions S."/>
        </authorList>
    </citation>
    <scope>NUCLEOTIDE SEQUENCE [LARGE SCALE GENOMIC DNA]</scope>
    <source>
        <strain evidence="3">Nm71</strain>
    </source>
</reference>
<dbReference type="Proteomes" id="UP000199345">
    <property type="component" value="Unassembled WGS sequence"/>
</dbReference>
<dbReference type="CDD" id="cd16376">
    <property type="entry name" value="Avd_like"/>
    <property type="match status" value="1"/>
</dbReference>
<dbReference type="Pfam" id="PF22296">
    <property type="entry name" value="bAvd"/>
    <property type="match status" value="1"/>
</dbReference>
<protein>
    <submittedName>
        <fullName evidence="2">23S rRNA-intervening sequence protein</fullName>
    </submittedName>
</protein>
<feature type="domain" description="bAvd-like" evidence="1">
    <location>
        <begin position="5"/>
        <end position="111"/>
    </location>
</feature>
<dbReference type="NCBIfam" id="NF033474">
    <property type="entry name" value="DivGenRetAVD"/>
    <property type="match status" value="1"/>
</dbReference>
<proteinExistence type="predicted"/>
<dbReference type="EMBL" id="FOIA01000033">
    <property type="protein sequence ID" value="SET52451.1"/>
    <property type="molecule type" value="Genomic_DNA"/>
</dbReference>
<dbReference type="RefSeq" id="WP_177170396.1">
    <property type="nucleotide sequence ID" value="NZ_FOIA01000033.1"/>
</dbReference>
<organism evidence="2 3">
    <name type="scientific">Nitrosomonas marina</name>
    <dbReference type="NCBI Taxonomy" id="917"/>
    <lineage>
        <taxon>Bacteria</taxon>
        <taxon>Pseudomonadati</taxon>
        <taxon>Pseudomonadota</taxon>
        <taxon>Betaproteobacteria</taxon>
        <taxon>Nitrosomonadales</taxon>
        <taxon>Nitrosomonadaceae</taxon>
        <taxon>Nitrosomonas</taxon>
    </lineage>
</organism>
<sequence>MAQELVLLTRLFDLLNWLLPKTEHFPRIYRYTVTQRMMDAALDCQEAVFTAQSSRSTRRKTALEDADAALNRLRLYLRLAHHWHWLNDGQYTHVSTLVAEIGKLLGGWIKQSSR</sequence>
<evidence type="ECO:0000313" key="3">
    <source>
        <dbReference type="Proteomes" id="UP000199345"/>
    </source>
</evidence>
<dbReference type="AlphaFoldDB" id="A0A1I0F4V9"/>
<dbReference type="Gene3D" id="1.20.1440.60">
    <property type="entry name" value="23S rRNA-intervening sequence"/>
    <property type="match status" value="1"/>
</dbReference>
<dbReference type="InterPro" id="IPR036583">
    <property type="entry name" value="23S_rRNA_IVS_sf"/>
</dbReference>
<dbReference type="InterPro" id="IPR055360">
    <property type="entry name" value="bAvd"/>
</dbReference>
<evidence type="ECO:0000313" key="2">
    <source>
        <dbReference type="EMBL" id="SET52451.1"/>
    </source>
</evidence>
<evidence type="ECO:0000259" key="1">
    <source>
        <dbReference type="Pfam" id="PF22296"/>
    </source>
</evidence>
<dbReference type="SUPFAM" id="SSF158446">
    <property type="entry name" value="IVS-encoded protein-like"/>
    <property type="match status" value="1"/>
</dbReference>
<name>A0A1I0F4V9_9PROT</name>
<keyword evidence="3" id="KW-1185">Reference proteome</keyword>
<accession>A0A1I0F4V9</accession>